<keyword evidence="6" id="KW-0812">Transmembrane</keyword>
<dbReference type="Proteomes" id="UP000189632">
    <property type="component" value="Chromosome"/>
</dbReference>
<name>A0A1U9MHX7_9HYPH</name>
<comment type="function">
    <text evidence="3">Lytic transglycosylase with a strong preference for naked glycan strands that lack stem peptides.</text>
</comment>
<dbReference type="PANTHER" id="PTHR34183:SF1">
    <property type="entry name" value="ENDOLYTIC PEPTIDOGLYCAN TRANSGLYCOSYLASE RLPA"/>
    <property type="match status" value="1"/>
</dbReference>
<keyword evidence="1 3" id="KW-0456">Lyase</keyword>
<dbReference type="NCBIfam" id="TIGR00413">
    <property type="entry name" value="rlpA"/>
    <property type="match status" value="1"/>
</dbReference>
<dbReference type="InterPro" id="IPR012997">
    <property type="entry name" value="RplA"/>
</dbReference>
<protein>
    <recommendedName>
        <fullName evidence="3">Endolytic peptidoglycan transglycosylase RlpA</fullName>
        <ecNumber evidence="3">4.2.2.-</ecNumber>
    </recommendedName>
</protein>
<dbReference type="PANTHER" id="PTHR34183">
    <property type="entry name" value="ENDOLYTIC PEPTIDOGLYCAN TRANSGLYCOSYLASE RLPA"/>
    <property type="match status" value="1"/>
</dbReference>
<dbReference type="GO" id="GO:0000270">
    <property type="term" value="P:peptidoglycan metabolic process"/>
    <property type="evidence" value="ECO:0007669"/>
    <property type="project" value="UniProtKB-UniRule"/>
</dbReference>
<dbReference type="InterPro" id="IPR036908">
    <property type="entry name" value="RlpA-like_sf"/>
</dbReference>
<evidence type="ECO:0000256" key="3">
    <source>
        <dbReference type="HAMAP-Rule" id="MF_02071"/>
    </source>
</evidence>
<sequence>MLSEARKNAQKKGVVFVRGIVVSISTMMLAACANHAKDIAATAPTKTGSEQVKAYSVIPATKPAIARFKKTAERENGIHNKIKEIGEVAYLSPSERAYKKVGRASWYGAAFNGRLTANGEIYDMHNLTAAHPTMPLPSYARVTNLENGASLIVRVNDRGPFAADRVIDLSKQAATMLDYKDDGLADVKVEYVGRAPIEGNDNEFLMASYKPGNITPDTLLAMAGVNLNSQVADSATQAMEGFAPASVQSTYRPEIMRVTYPELPEIGPLPAFKPDNSQLLAFADETSTNSRQEVFNSVLNSAGNDKPSGNIMHSKTGASAKTAKPVMKGEMNDATHKTIDDENVRNPAKSMSDVAENSGKKADRALELAWATGVSEAFSIGSEH</sequence>
<evidence type="ECO:0000313" key="9">
    <source>
        <dbReference type="Proteomes" id="UP000189632"/>
    </source>
</evidence>
<gene>
    <name evidence="3" type="primary">rlpA</name>
    <name evidence="8" type="ORF">BBC0122_011660</name>
</gene>
<keyword evidence="3 8" id="KW-0449">Lipoprotein</keyword>
<dbReference type="EC" id="4.2.2.-" evidence="3"/>
<keyword evidence="3" id="KW-1003">Cell membrane</keyword>
<comment type="similarity">
    <text evidence="3 4">Belongs to the RlpA family.</text>
</comment>
<evidence type="ECO:0000256" key="5">
    <source>
        <dbReference type="SAM" id="MobiDB-lite"/>
    </source>
</evidence>
<reference evidence="8 9" key="1">
    <citation type="submission" date="2016-11" db="EMBL/GenBank/DDBJ databases">
        <title>Comparative genomics of Bartonella apis.</title>
        <authorList>
            <person name="Engel P."/>
        </authorList>
    </citation>
    <scope>NUCLEOTIDE SEQUENCE [LARGE SCALE GENOMIC DNA]</scope>
    <source>
        <strain evidence="8 9">BBC0122</strain>
    </source>
</reference>
<feature type="region of interest" description="Disordered" evidence="5">
    <location>
        <begin position="301"/>
        <end position="324"/>
    </location>
</feature>
<dbReference type="HAMAP" id="MF_02071">
    <property type="entry name" value="RlpA"/>
    <property type="match status" value="1"/>
</dbReference>
<evidence type="ECO:0000313" key="8">
    <source>
        <dbReference type="EMBL" id="AQT47282.1"/>
    </source>
</evidence>
<dbReference type="PROSITE" id="PS51257">
    <property type="entry name" value="PROKAR_LIPOPROTEIN"/>
    <property type="match status" value="1"/>
</dbReference>
<keyword evidence="3" id="KW-0564">Palmitate</keyword>
<evidence type="ECO:0000256" key="2">
    <source>
        <dbReference type="ARBA" id="ARBA00023316"/>
    </source>
</evidence>
<keyword evidence="3 6" id="KW-0472">Membrane</keyword>
<dbReference type="GO" id="GO:0071555">
    <property type="term" value="P:cell wall organization"/>
    <property type="evidence" value="ECO:0007669"/>
    <property type="project" value="UniProtKB-KW"/>
</dbReference>
<dbReference type="KEGG" id="bapi:BBC0122_011660"/>
<dbReference type="GO" id="GO:0009279">
    <property type="term" value="C:cell outer membrane"/>
    <property type="evidence" value="ECO:0007669"/>
    <property type="project" value="TreeGrafter"/>
</dbReference>
<evidence type="ECO:0000256" key="4">
    <source>
        <dbReference type="RuleBase" id="RU003495"/>
    </source>
</evidence>
<comment type="subcellular location">
    <subcellularLocation>
        <location evidence="3">Cell membrane</location>
        <topology evidence="3">Lipid-anchor</topology>
    </subcellularLocation>
</comment>
<dbReference type="EMBL" id="CP015625">
    <property type="protein sequence ID" value="AQT47282.1"/>
    <property type="molecule type" value="Genomic_DNA"/>
</dbReference>
<organism evidence="8 9">
    <name type="scientific">Bartonella choladocola</name>
    <dbReference type="NCBI Taxonomy" id="2750995"/>
    <lineage>
        <taxon>Bacteria</taxon>
        <taxon>Pseudomonadati</taxon>
        <taxon>Pseudomonadota</taxon>
        <taxon>Alphaproteobacteria</taxon>
        <taxon>Hyphomicrobiales</taxon>
        <taxon>Bartonellaceae</taxon>
        <taxon>Bartonella</taxon>
    </lineage>
</organism>
<keyword evidence="6" id="KW-1133">Transmembrane helix</keyword>
<dbReference type="Gene3D" id="2.40.40.10">
    <property type="entry name" value="RlpA-like domain"/>
    <property type="match status" value="1"/>
</dbReference>
<feature type="transmembrane region" description="Helical" evidence="6">
    <location>
        <begin position="12"/>
        <end position="31"/>
    </location>
</feature>
<accession>A0A1U9MHX7</accession>
<dbReference type="CDD" id="cd22268">
    <property type="entry name" value="DPBB_RlpA-like"/>
    <property type="match status" value="1"/>
</dbReference>
<evidence type="ECO:0000259" key="7">
    <source>
        <dbReference type="Pfam" id="PF03330"/>
    </source>
</evidence>
<keyword evidence="2 3" id="KW-0961">Cell wall biogenesis/degradation</keyword>
<evidence type="ECO:0000256" key="1">
    <source>
        <dbReference type="ARBA" id="ARBA00023239"/>
    </source>
</evidence>
<dbReference type="RefSeq" id="WP_188318091.1">
    <property type="nucleotide sequence ID" value="NZ_CP015625.1"/>
</dbReference>
<dbReference type="InterPro" id="IPR034718">
    <property type="entry name" value="RlpA"/>
</dbReference>
<feature type="domain" description="RlpA-like protein double-psi beta-barrel" evidence="7">
    <location>
        <begin position="101"/>
        <end position="189"/>
    </location>
</feature>
<dbReference type="GO" id="GO:0005886">
    <property type="term" value="C:plasma membrane"/>
    <property type="evidence" value="ECO:0007669"/>
    <property type="project" value="UniProtKB-SubCell"/>
</dbReference>
<proteinExistence type="inferred from homology"/>
<dbReference type="SUPFAM" id="SSF50685">
    <property type="entry name" value="Barwin-like endoglucanases"/>
    <property type="match status" value="1"/>
</dbReference>
<keyword evidence="9" id="KW-1185">Reference proteome</keyword>
<dbReference type="Pfam" id="PF03330">
    <property type="entry name" value="DPBB_1"/>
    <property type="match status" value="1"/>
</dbReference>
<dbReference type="InterPro" id="IPR009009">
    <property type="entry name" value="RlpA-like_DPBB"/>
</dbReference>
<dbReference type="GO" id="GO:0008932">
    <property type="term" value="F:lytic endotransglycosylase activity"/>
    <property type="evidence" value="ECO:0007669"/>
    <property type="project" value="UniProtKB-UniRule"/>
</dbReference>
<dbReference type="AlphaFoldDB" id="A0A1U9MHX7"/>
<evidence type="ECO:0000256" key="6">
    <source>
        <dbReference type="SAM" id="Phobius"/>
    </source>
</evidence>